<dbReference type="EMBL" id="JAYXHS010000001">
    <property type="protein sequence ID" value="MEC5384231.1"/>
    <property type="molecule type" value="Genomic_DNA"/>
</dbReference>
<organism evidence="1 2">
    <name type="scientific">Uliginosibacterium silvisoli</name>
    <dbReference type="NCBI Taxonomy" id="3114758"/>
    <lineage>
        <taxon>Bacteria</taxon>
        <taxon>Pseudomonadati</taxon>
        <taxon>Pseudomonadota</taxon>
        <taxon>Betaproteobacteria</taxon>
        <taxon>Rhodocyclales</taxon>
        <taxon>Zoogloeaceae</taxon>
        <taxon>Uliginosibacterium</taxon>
    </lineage>
</organism>
<dbReference type="RefSeq" id="WP_327597213.1">
    <property type="nucleotide sequence ID" value="NZ_JAYXHS010000001.1"/>
</dbReference>
<keyword evidence="2" id="KW-1185">Reference proteome</keyword>
<dbReference type="Proteomes" id="UP001331561">
    <property type="component" value="Unassembled WGS sequence"/>
</dbReference>
<name>A0ABU6JY86_9RHOO</name>
<gene>
    <name evidence="1" type="ORF">VVD49_00780</name>
</gene>
<evidence type="ECO:0000313" key="2">
    <source>
        <dbReference type="Proteomes" id="UP001331561"/>
    </source>
</evidence>
<sequence length="263" mass="30062">MKIERPIRFKHRKELSQETLSKADPSVAADIEAIMPNVKIFEIPNEYYESDNKVATLLMTFNAEAEVTSLYDWPHKLFGRINRIRNIVLAPGNGPNDQQFRVGPWFTGRTADDSFYVPAICTGDDKERYSKGFVGNTVTGNFGCREWAYYLMNADYPYIDVTSYIWGEDYSKKPNKRGKYPLQRETFIRPVIGWGRFDVPPKPVIGRHGTNWVCLHECPNGDAPGIIPDIKAWATQNGWPAPKVPKKMPLFPDKPYKLGELVD</sequence>
<protein>
    <submittedName>
        <fullName evidence="1">Uncharacterized protein</fullName>
    </submittedName>
</protein>
<comment type="caution">
    <text evidence="1">The sequence shown here is derived from an EMBL/GenBank/DDBJ whole genome shotgun (WGS) entry which is preliminary data.</text>
</comment>
<evidence type="ECO:0000313" key="1">
    <source>
        <dbReference type="EMBL" id="MEC5384231.1"/>
    </source>
</evidence>
<proteinExistence type="predicted"/>
<accession>A0ABU6JY86</accession>
<reference evidence="1 2" key="1">
    <citation type="submission" date="2024-01" db="EMBL/GenBank/DDBJ databases">
        <title>Uliginosibacterium soil sp. nov.</title>
        <authorList>
            <person name="Lv Y."/>
        </authorList>
    </citation>
    <scope>NUCLEOTIDE SEQUENCE [LARGE SCALE GENOMIC DNA]</scope>
    <source>
        <strain evidence="1 2">H3</strain>
    </source>
</reference>